<keyword evidence="8" id="KW-1185">Reference proteome</keyword>
<keyword evidence="4 6" id="KW-0732">Signal</keyword>
<dbReference type="AlphaFoldDB" id="A0A923L2L6"/>
<evidence type="ECO:0000313" key="7">
    <source>
        <dbReference type="EMBL" id="MBC5635310.1"/>
    </source>
</evidence>
<feature type="chain" id="PRO_5039348252" evidence="6">
    <location>
        <begin position="22"/>
        <end position="456"/>
    </location>
</feature>
<dbReference type="CDD" id="cd14748">
    <property type="entry name" value="PBP2_UgpB"/>
    <property type="match status" value="1"/>
</dbReference>
<dbReference type="Pfam" id="PF13416">
    <property type="entry name" value="SBP_bac_8"/>
    <property type="match status" value="1"/>
</dbReference>
<comment type="subcellular location">
    <subcellularLocation>
        <location evidence="1">Cell envelope</location>
    </subcellularLocation>
</comment>
<accession>A0A923L2L6</accession>
<dbReference type="EMBL" id="JACOOL010000001">
    <property type="protein sequence ID" value="MBC5635310.1"/>
    <property type="molecule type" value="Genomic_DNA"/>
</dbReference>
<dbReference type="PROSITE" id="PS51257">
    <property type="entry name" value="PROKAR_LIPOPROTEIN"/>
    <property type="match status" value="1"/>
</dbReference>
<keyword evidence="3" id="KW-0813">Transport</keyword>
<dbReference type="GO" id="GO:0030313">
    <property type="term" value="C:cell envelope"/>
    <property type="evidence" value="ECO:0007669"/>
    <property type="project" value="UniProtKB-SubCell"/>
</dbReference>
<evidence type="ECO:0000313" key="8">
    <source>
        <dbReference type="Proteomes" id="UP000637359"/>
    </source>
</evidence>
<dbReference type="RefSeq" id="WP_186868022.1">
    <property type="nucleotide sequence ID" value="NZ_JACOOL010000001.1"/>
</dbReference>
<organism evidence="7 8">
    <name type="scientific">Ornithinibacillus hominis</name>
    <dbReference type="NCBI Taxonomy" id="2763055"/>
    <lineage>
        <taxon>Bacteria</taxon>
        <taxon>Bacillati</taxon>
        <taxon>Bacillota</taxon>
        <taxon>Bacilli</taxon>
        <taxon>Bacillales</taxon>
        <taxon>Bacillaceae</taxon>
        <taxon>Ornithinibacillus</taxon>
    </lineage>
</organism>
<dbReference type="InterPro" id="IPR050490">
    <property type="entry name" value="Bact_solute-bd_prot1"/>
</dbReference>
<evidence type="ECO:0000256" key="6">
    <source>
        <dbReference type="SAM" id="SignalP"/>
    </source>
</evidence>
<dbReference type="InterPro" id="IPR006059">
    <property type="entry name" value="SBP"/>
</dbReference>
<sequence length="456" mass="50269">MKKLLLTLLISLLTIALVACGNNGDKEEGNKDEGNKENTETNATPSESNTDSSVVTSLDQPIEIEFWHAMSGGHEQALEKITDDFNASQENITVKLVNQGSYDDLSTKNMAAARANTLPVLTQSYEDWITEYLENDLVADMTPYVTDSEIGFSEEELNDIVEVFREMNTWDGKYYGLPFNKSTRIMFYNVDYLEEAGVDVPTTWDELRKVAEATTGEKDGRNVIGLGLENSVTLEFNQWVHQAGGVYFDEANGTFEMNSAEGKEALEFVYGMIEDGIARTAGEDGYMSEPFARGDVALYIGSSAGIPYVAAPAEENGLNWGAAVLPAGKQAATPFAGTNVSVFSSATEEEKYAAWEYMKFLINTENTTYWAMESGYLPVRYSALESDEWKAYVSENPEYGVGEQQFDAGFYDPRIKGAYALKNAVAKELDRVLLGEITVDEGLANAEEAAKRELGQ</sequence>
<comment type="similarity">
    <text evidence="2">Belongs to the bacterial solute-binding protein 1 family.</text>
</comment>
<dbReference type="Proteomes" id="UP000637359">
    <property type="component" value="Unassembled WGS sequence"/>
</dbReference>
<evidence type="ECO:0000256" key="1">
    <source>
        <dbReference type="ARBA" id="ARBA00004196"/>
    </source>
</evidence>
<dbReference type="PANTHER" id="PTHR43649">
    <property type="entry name" value="ARABINOSE-BINDING PROTEIN-RELATED"/>
    <property type="match status" value="1"/>
</dbReference>
<dbReference type="Gene3D" id="3.40.190.10">
    <property type="entry name" value="Periplasmic binding protein-like II"/>
    <property type="match status" value="2"/>
</dbReference>
<feature type="region of interest" description="Disordered" evidence="5">
    <location>
        <begin position="23"/>
        <end position="55"/>
    </location>
</feature>
<protein>
    <submittedName>
        <fullName evidence="7">ABC transporter substrate-binding protein</fullName>
    </submittedName>
</protein>
<feature type="signal peptide" evidence="6">
    <location>
        <begin position="1"/>
        <end position="21"/>
    </location>
</feature>
<dbReference type="SUPFAM" id="SSF53850">
    <property type="entry name" value="Periplasmic binding protein-like II"/>
    <property type="match status" value="1"/>
</dbReference>
<evidence type="ECO:0000256" key="2">
    <source>
        <dbReference type="ARBA" id="ARBA00008520"/>
    </source>
</evidence>
<evidence type="ECO:0000256" key="3">
    <source>
        <dbReference type="ARBA" id="ARBA00022448"/>
    </source>
</evidence>
<proteinExistence type="inferred from homology"/>
<evidence type="ECO:0000256" key="5">
    <source>
        <dbReference type="SAM" id="MobiDB-lite"/>
    </source>
</evidence>
<feature type="compositionally biased region" description="Basic and acidic residues" evidence="5">
    <location>
        <begin position="24"/>
        <end position="39"/>
    </location>
</feature>
<evidence type="ECO:0000256" key="4">
    <source>
        <dbReference type="ARBA" id="ARBA00022729"/>
    </source>
</evidence>
<feature type="compositionally biased region" description="Polar residues" evidence="5">
    <location>
        <begin position="43"/>
        <end position="55"/>
    </location>
</feature>
<comment type="caution">
    <text evidence="7">The sequence shown here is derived from an EMBL/GenBank/DDBJ whole genome shotgun (WGS) entry which is preliminary data.</text>
</comment>
<gene>
    <name evidence="7" type="ORF">H8S33_00595</name>
</gene>
<dbReference type="PANTHER" id="PTHR43649:SF31">
    <property type="entry name" value="SN-GLYCEROL-3-PHOSPHATE-BINDING PERIPLASMIC PROTEIN UGPB"/>
    <property type="match status" value="1"/>
</dbReference>
<reference evidence="7" key="1">
    <citation type="submission" date="2020-08" db="EMBL/GenBank/DDBJ databases">
        <title>Genome public.</title>
        <authorList>
            <person name="Liu C."/>
            <person name="Sun Q."/>
        </authorList>
    </citation>
    <scope>NUCLEOTIDE SEQUENCE</scope>
    <source>
        <strain evidence="7">BX22</strain>
    </source>
</reference>
<name>A0A923L2L6_9BACI</name>